<sequence>ILSDIKTVWVGIIPVNMAQFKGVPVCHILAVILGSLEIVLFGGVIFGWHSVVYIYKDVGYFEGGCETPKQSSHGDEQFNLIFSLATGINGMLSFPSGILYDRLGTRISRIVSLVCFMGGQLFLIFASREMPGLLYPGFIGIVYGGYQILLTNLQYGGLIPNLRSTIMSLYSGSYDTSSAIFLLFKAAYEGGVSINTSFAIQASLYFVIFTSSTFFLLPRTKIPNPLPPDFRLRSYLCQKFCKDEEPSEPFSSHEWKVDPNGSIVLVQGEGDASSDPVDRMSGTSESGTVRNLDEAETQVGEEQTLPQNGSSASRSNTEKSGTAVPETIVDEGKASRDPDAPDQESEAMIQSVTSPESRKTFRQVALSPLFLTDLMWMSFQRLRSWIFVGMFNPWITRLACGDKTLVSHYTSVYAGLQFFGILTAPLSGRLMDRKIKGAEKYGDPRYERLHASIASFVLNSSVSVILTIGTLIPVLEVQYATFVLHCLHRSFLYGPNSAFVANAFPNEHFGKLFGVTLTVSALFSCVQYPLFLIMQGPLKGDPRYINVFLLILMVISFIHPIYIWRYLQKKVAARNR</sequence>
<feature type="transmembrane region" description="Helical" evidence="2">
    <location>
        <begin position="107"/>
        <end position="127"/>
    </location>
</feature>
<feature type="compositionally biased region" description="Basic and acidic residues" evidence="1">
    <location>
        <begin position="330"/>
        <end position="339"/>
    </location>
</feature>
<feature type="transmembrane region" description="Helical" evidence="2">
    <location>
        <begin position="451"/>
        <end position="475"/>
    </location>
</feature>
<dbReference type="Gene3D" id="1.20.1250.20">
    <property type="entry name" value="MFS general substrate transporter like domains"/>
    <property type="match status" value="2"/>
</dbReference>
<comment type="caution">
    <text evidence="3">The sequence shown here is derived from an EMBL/GenBank/DDBJ whole genome shotgun (WGS) entry which is preliminary data.</text>
</comment>
<feature type="transmembrane region" description="Helical" evidence="2">
    <location>
        <begin position="165"/>
        <end position="186"/>
    </location>
</feature>
<dbReference type="SUPFAM" id="SSF103473">
    <property type="entry name" value="MFS general substrate transporter"/>
    <property type="match status" value="1"/>
</dbReference>
<keyword evidence="4" id="KW-1185">Reference proteome</keyword>
<feature type="transmembrane region" description="Helical" evidence="2">
    <location>
        <begin position="25"/>
        <end position="48"/>
    </location>
</feature>
<dbReference type="Pfam" id="PF07690">
    <property type="entry name" value="MFS_1"/>
    <property type="match status" value="1"/>
</dbReference>
<dbReference type="InterPro" id="IPR011701">
    <property type="entry name" value="MFS"/>
</dbReference>
<gene>
    <name evidence="3" type="ORF">BaRGS_00002629</name>
</gene>
<dbReference type="AlphaFoldDB" id="A0ABD0M2I3"/>
<accession>A0ABD0M2I3</accession>
<feature type="compositionally biased region" description="Polar residues" evidence="1">
    <location>
        <begin position="300"/>
        <end position="320"/>
    </location>
</feature>
<evidence type="ECO:0000256" key="2">
    <source>
        <dbReference type="SAM" id="Phobius"/>
    </source>
</evidence>
<feature type="transmembrane region" description="Helical" evidence="2">
    <location>
        <begin position="80"/>
        <end position="100"/>
    </location>
</feature>
<dbReference type="Proteomes" id="UP001519460">
    <property type="component" value="Unassembled WGS sequence"/>
</dbReference>
<dbReference type="InterPro" id="IPR036259">
    <property type="entry name" value="MFS_trans_sf"/>
</dbReference>
<feature type="transmembrane region" description="Helical" evidence="2">
    <location>
        <begin position="544"/>
        <end position="564"/>
    </location>
</feature>
<feature type="transmembrane region" description="Helical" evidence="2">
    <location>
        <begin position="133"/>
        <end position="153"/>
    </location>
</feature>
<dbReference type="InterPro" id="IPR027197">
    <property type="entry name" value="SLC43A3"/>
</dbReference>
<proteinExistence type="predicted"/>
<keyword evidence="2" id="KW-0812">Transmembrane</keyword>
<protein>
    <recommendedName>
        <fullName evidence="5">Solute carrier family 43 member 3</fullName>
    </recommendedName>
</protein>
<keyword evidence="2" id="KW-0472">Membrane</keyword>
<evidence type="ECO:0000313" key="3">
    <source>
        <dbReference type="EMBL" id="KAK7505907.1"/>
    </source>
</evidence>
<dbReference type="PANTHER" id="PTHR20765">
    <property type="entry name" value="SOLUTE CARRIER FAMILY 43 MEMBER 3-RELATED"/>
    <property type="match status" value="1"/>
</dbReference>
<name>A0ABD0M2I3_9CAEN</name>
<dbReference type="EMBL" id="JACVVK020000008">
    <property type="protein sequence ID" value="KAK7505907.1"/>
    <property type="molecule type" value="Genomic_DNA"/>
</dbReference>
<organism evidence="3 4">
    <name type="scientific">Batillaria attramentaria</name>
    <dbReference type="NCBI Taxonomy" id="370345"/>
    <lineage>
        <taxon>Eukaryota</taxon>
        <taxon>Metazoa</taxon>
        <taxon>Spiralia</taxon>
        <taxon>Lophotrochozoa</taxon>
        <taxon>Mollusca</taxon>
        <taxon>Gastropoda</taxon>
        <taxon>Caenogastropoda</taxon>
        <taxon>Sorbeoconcha</taxon>
        <taxon>Cerithioidea</taxon>
        <taxon>Batillariidae</taxon>
        <taxon>Batillaria</taxon>
    </lineage>
</organism>
<dbReference type="PANTHER" id="PTHR20765:SF1">
    <property type="entry name" value="EQUILIBRATIVE NUCLEOBASE TRANSPORTER 1"/>
    <property type="match status" value="1"/>
</dbReference>
<feature type="region of interest" description="Disordered" evidence="1">
    <location>
        <begin position="265"/>
        <end position="354"/>
    </location>
</feature>
<evidence type="ECO:0000313" key="4">
    <source>
        <dbReference type="Proteomes" id="UP001519460"/>
    </source>
</evidence>
<feature type="transmembrane region" description="Helical" evidence="2">
    <location>
        <begin position="198"/>
        <end position="217"/>
    </location>
</feature>
<reference evidence="3 4" key="1">
    <citation type="journal article" date="2023" name="Sci. Data">
        <title>Genome assembly of the Korean intertidal mud-creeper Batillaria attramentaria.</title>
        <authorList>
            <person name="Patra A.K."/>
            <person name="Ho P.T."/>
            <person name="Jun S."/>
            <person name="Lee S.J."/>
            <person name="Kim Y."/>
            <person name="Won Y.J."/>
        </authorList>
    </citation>
    <scope>NUCLEOTIDE SEQUENCE [LARGE SCALE GENOMIC DNA]</scope>
    <source>
        <strain evidence="3">Wonlab-2016</strain>
    </source>
</reference>
<feature type="transmembrane region" description="Helical" evidence="2">
    <location>
        <begin position="411"/>
        <end position="430"/>
    </location>
</feature>
<feature type="transmembrane region" description="Helical" evidence="2">
    <location>
        <begin position="512"/>
        <end position="532"/>
    </location>
</feature>
<keyword evidence="2" id="KW-1133">Transmembrane helix</keyword>
<evidence type="ECO:0008006" key="5">
    <source>
        <dbReference type="Google" id="ProtNLM"/>
    </source>
</evidence>
<evidence type="ECO:0000256" key="1">
    <source>
        <dbReference type="SAM" id="MobiDB-lite"/>
    </source>
</evidence>
<feature type="non-terminal residue" evidence="3">
    <location>
        <position position="1"/>
    </location>
</feature>